<sequence>MEGVAKIPSEIGNLGFENTKKIIKWWIDLKLDPRMESKIFTHHKTLELAEKISEQYNGQFYRDMEDRISY</sequence>
<gene>
    <name evidence="1" type="ORF">MACK_003644</name>
</gene>
<dbReference type="Proteomes" id="UP000244811">
    <property type="component" value="Chromosome 2"/>
</dbReference>
<evidence type="ECO:0000313" key="2">
    <source>
        <dbReference type="Proteomes" id="UP000244811"/>
    </source>
</evidence>
<organism evidence="1 2">
    <name type="scientific">Theileria orientalis</name>
    <dbReference type="NCBI Taxonomy" id="68886"/>
    <lineage>
        <taxon>Eukaryota</taxon>
        <taxon>Sar</taxon>
        <taxon>Alveolata</taxon>
        <taxon>Apicomplexa</taxon>
        <taxon>Aconoidasida</taxon>
        <taxon>Piroplasmida</taxon>
        <taxon>Theileriidae</taxon>
        <taxon>Theileria</taxon>
    </lineage>
</organism>
<proteinExistence type="predicted"/>
<evidence type="ECO:0000313" key="1">
    <source>
        <dbReference type="EMBL" id="UVC50021.1"/>
    </source>
</evidence>
<accession>A0A976SJI9</accession>
<dbReference type="EMBL" id="CP056071">
    <property type="protein sequence ID" value="UVC50021.1"/>
    <property type="molecule type" value="Genomic_DNA"/>
</dbReference>
<reference evidence="1" key="1">
    <citation type="submission" date="2022-07" db="EMBL/GenBank/DDBJ databases">
        <title>Evaluation of T. orientalis genome assembly methods using nanopore sequencing and analysis of variation between genomes.</title>
        <authorList>
            <person name="Yam J."/>
            <person name="Micallef M.L."/>
            <person name="Liu M."/>
            <person name="Djordjevic S.P."/>
            <person name="Bogema D.R."/>
            <person name="Jenkins C."/>
        </authorList>
    </citation>
    <scope>NUCLEOTIDE SEQUENCE</scope>
    <source>
        <strain evidence="1">Goon Nure</strain>
    </source>
</reference>
<dbReference type="AlphaFoldDB" id="A0A976SJI9"/>
<protein>
    <submittedName>
        <fullName evidence="1">Uncharacterized protein</fullName>
    </submittedName>
</protein>
<name>A0A976SJI9_THEOR</name>